<feature type="transmembrane region" description="Helical" evidence="6">
    <location>
        <begin position="350"/>
        <end position="369"/>
    </location>
</feature>
<dbReference type="GO" id="GO:0016020">
    <property type="term" value="C:membrane"/>
    <property type="evidence" value="ECO:0007669"/>
    <property type="project" value="UniProtKB-SubCell"/>
</dbReference>
<name>A0A507DFH8_9FUNG</name>
<dbReference type="STRING" id="286115.A0A507DFH8"/>
<keyword evidence="4 6" id="KW-0472">Membrane</keyword>
<evidence type="ECO:0000313" key="8">
    <source>
        <dbReference type="Proteomes" id="UP000317494"/>
    </source>
</evidence>
<comment type="caution">
    <text evidence="7">The sequence shown here is derived from an EMBL/GenBank/DDBJ whole genome shotgun (WGS) entry which is preliminary data.</text>
</comment>
<dbReference type="InterPro" id="IPR050598">
    <property type="entry name" value="AminoAcid_Transporter"/>
</dbReference>
<keyword evidence="3 6" id="KW-1133">Transmembrane helix</keyword>
<evidence type="ECO:0000256" key="4">
    <source>
        <dbReference type="ARBA" id="ARBA00023136"/>
    </source>
</evidence>
<evidence type="ECO:0000256" key="6">
    <source>
        <dbReference type="SAM" id="Phobius"/>
    </source>
</evidence>
<feature type="transmembrane region" description="Helical" evidence="6">
    <location>
        <begin position="272"/>
        <end position="297"/>
    </location>
</feature>
<dbReference type="InterPro" id="IPR002293">
    <property type="entry name" value="AA/rel_permease1"/>
</dbReference>
<evidence type="ECO:0008006" key="9">
    <source>
        <dbReference type="Google" id="ProtNLM"/>
    </source>
</evidence>
<feature type="transmembrane region" description="Helical" evidence="6">
    <location>
        <begin position="581"/>
        <end position="602"/>
    </location>
</feature>
<dbReference type="EMBL" id="QEAN01000067">
    <property type="protein sequence ID" value="TPX50449.1"/>
    <property type="molecule type" value="Genomic_DNA"/>
</dbReference>
<comment type="subcellular location">
    <subcellularLocation>
        <location evidence="1">Membrane</location>
        <topology evidence="1">Multi-pass membrane protein</topology>
    </subcellularLocation>
</comment>
<gene>
    <name evidence="7" type="ORF">SeMB42_g02254</name>
</gene>
<evidence type="ECO:0000256" key="5">
    <source>
        <dbReference type="SAM" id="MobiDB-lite"/>
    </source>
</evidence>
<feature type="transmembrane region" description="Helical" evidence="6">
    <location>
        <begin position="522"/>
        <end position="543"/>
    </location>
</feature>
<organism evidence="7 8">
    <name type="scientific">Synchytrium endobioticum</name>
    <dbReference type="NCBI Taxonomy" id="286115"/>
    <lineage>
        <taxon>Eukaryota</taxon>
        <taxon>Fungi</taxon>
        <taxon>Fungi incertae sedis</taxon>
        <taxon>Chytridiomycota</taxon>
        <taxon>Chytridiomycota incertae sedis</taxon>
        <taxon>Chytridiomycetes</taxon>
        <taxon>Synchytriales</taxon>
        <taxon>Synchytriaceae</taxon>
        <taxon>Synchytrium</taxon>
    </lineage>
</organism>
<sequence length="736" mass="80026">MIYKFQCTKILHSFPSDFCLLKIDLRVHTGRQNIRNGFTQGGSILLPSSVFPSRFLRGAHEARLEQTMRLLIYWLSMHLHKPVIGHHIRRRKRAHAMANAPAPKNVRFMSLHGAENGLPNGHGSSPSLPLTTLLAPDTTAAFLDSAHGPSQPLSASSRPSKSPLSSPSFDFGPINPFNIPLSLSVPSRSDLALTVSLRNALALVVGMMIGSGIFASPGPVLKNTGSAGASLVIWITAGLLAMTGSLCYAELGTMLPTSGGEFPYLLRAFGSLPPFLFAWTGTLVTRPGSVAIIATVFGDYVGRLFYFGSPHGTAPDWLAKLMAMICVTALTAVNAASVKVSLRIMDWSTVTKLLGILLIGLVGLASFGKFKDAADASSPNWFVGTTNDFGHHALAMYSALWAYDGWNNLNLVTGELQNPNRNLPRTLIAGPLIVVASYLLANIGYYSVLPADAVASSTTIAMDFGRTVFGNVGGLLIPLIVLASTLGAANAGIIGGARVSFVAARSGHLPHSLAVIHPTRRTPVTALLVQLAFSLLFILLGNYSSLVNFYSMIAWTFYLCAVLGLLQLRKREPDLERPFKVWLSAPIIFCCVVVFLIGFSIFEAPTEAIAAFAFLLSGVPFWYIVVKRDVLWDDLISYILCPVSPILYIFRKISDKLRDRRRQPEPSMRNQSPWFAASNLVFRQSREYSRAPDDNGDDDLNFGGVLADDDHGVEGDIFGENLFSLAFVYHGYLWYL</sequence>
<proteinExistence type="predicted"/>
<dbReference type="Gene3D" id="1.20.1740.10">
    <property type="entry name" value="Amino acid/polyamine transporter I"/>
    <property type="match status" value="1"/>
</dbReference>
<dbReference type="AlphaFoldDB" id="A0A507DFH8"/>
<dbReference type="VEuPathDB" id="FungiDB:SeMB42_g02254"/>
<feature type="transmembrane region" description="Helical" evidence="6">
    <location>
        <begin position="549"/>
        <end position="569"/>
    </location>
</feature>
<feature type="compositionally biased region" description="Low complexity" evidence="5">
    <location>
        <begin position="149"/>
        <end position="166"/>
    </location>
</feature>
<dbReference type="Pfam" id="PF13520">
    <property type="entry name" value="AA_permease_2"/>
    <property type="match status" value="1"/>
</dbReference>
<evidence type="ECO:0000256" key="3">
    <source>
        <dbReference type="ARBA" id="ARBA00022989"/>
    </source>
</evidence>
<evidence type="ECO:0000313" key="7">
    <source>
        <dbReference type="EMBL" id="TPX50449.1"/>
    </source>
</evidence>
<reference evidence="7 8" key="1">
    <citation type="journal article" date="2019" name="Sci. Rep.">
        <title>Comparative genomics of chytrid fungi reveal insights into the obligate biotrophic and pathogenic lifestyle of Synchytrium endobioticum.</title>
        <authorList>
            <person name="van de Vossenberg B.T.L.H."/>
            <person name="Warris S."/>
            <person name="Nguyen H.D.T."/>
            <person name="van Gent-Pelzer M.P.E."/>
            <person name="Joly D.L."/>
            <person name="van de Geest H.C."/>
            <person name="Bonants P.J.M."/>
            <person name="Smith D.S."/>
            <person name="Levesque C.A."/>
            <person name="van der Lee T.A.J."/>
        </authorList>
    </citation>
    <scope>NUCLEOTIDE SEQUENCE [LARGE SCALE GENOMIC DNA]</scope>
    <source>
        <strain evidence="7 8">MB42</strain>
    </source>
</reference>
<accession>A0A507DFH8</accession>
<dbReference type="PANTHER" id="PTHR11785">
    <property type="entry name" value="AMINO ACID TRANSPORTER"/>
    <property type="match status" value="1"/>
</dbReference>
<feature type="region of interest" description="Disordered" evidence="5">
    <location>
        <begin position="145"/>
        <end position="166"/>
    </location>
</feature>
<evidence type="ECO:0000256" key="1">
    <source>
        <dbReference type="ARBA" id="ARBA00004141"/>
    </source>
</evidence>
<dbReference type="Proteomes" id="UP000317494">
    <property type="component" value="Unassembled WGS sequence"/>
</dbReference>
<feature type="transmembrane region" description="Helical" evidence="6">
    <location>
        <begin position="427"/>
        <end position="448"/>
    </location>
</feature>
<keyword evidence="8" id="KW-1185">Reference proteome</keyword>
<feature type="transmembrane region" description="Helical" evidence="6">
    <location>
        <begin position="317"/>
        <end position="338"/>
    </location>
</feature>
<dbReference type="GO" id="GO:0015179">
    <property type="term" value="F:L-amino acid transmembrane transporter activity"/>
    <property type="evidence" value="ECO:0007669"/>
    <property type="project" value="TreeGrafter"/>
</dbReference>
<dbReference type="PANTHER" id="PTHR11785:SF512">
    <property type="entry name" value="SOBREMESA, ISOFORM B"/>
    <property type="match status" value="1"/>
</dbReference>
<protein>
    <recommendedName>
        <fullName evidence="9">Amino acid permease/ SLC12A domain-containing protein</fullName>
    </recommendedName>
</protein>
<feature type="transmembrane region" description="Helical" evidence="6">
    <location>
        <begin position="468"/>
        <end position="501"/>
    </location>
</feature>
<feature type="transmembrane region" description="Helical" evidence="6">
    <location>
        <begin position="608"/>
        <end position="626"/>
    </location>
</feature>
<feature type="transmembrane region" description="Helical" evidence="6">
    <location>
        <begin position="227"/>
        <end position="251"/>
    </location>
</feature>
<keyword evidence="2 6" id="KW-0812">Transmembrane</keyword>
<evidence type="ECO:0000256" key="2">
    <source>
        <dbReference type="ARBA" id="ARBA00022692"/>
    </source>
</evidence>
<feature type="transmembrane region" description="Helical" evidence="6">
    <location>
        <begin position="197"/>
        <end position="215"/>
    </location>
</feature>